<keyword evidence="3" id="KW-1185">Reference proteome</keyword>
<proteinExistence type="predicted"/>
<dbReference type="InterPro" id="IPR021109">
    <property type="entry name" value="Peptidase_aspartic_dom_sf"/>
</dbReference>
<gene>
    <name evidence="4" type="primary">LOC113711990</name>
</gene>
<dbReference type="PANTHER" id="PTHR32108:SF9">
    <property type="entry name" value="REVERSE TRANSCRIPTASE RNASE H-LIKE DOMAIN-CONTAINING PROTEIN"/>
    <property type="match status" value="1"/>
</dbReference>
<sequence>MSSMPEISERSTMVTSPDFTALGAQLSEVLGKFNELSTEMAAQRYVIDQLVASNSGGGVLNDQEPVDNHPSAQNHQPPHTSNAQTTFLPPFANPLENTFTRLNSDLSYTHPNYILINPTSNQISQTHPQTNLNVPRNPQEPHHHVAVPFVLDTASQGKAAIEEQPAPIDKDLLRRLDRFDDFMKKNQGLSRHGGLDYDELCLFPDIQLPLGFKTPKFSKYDGAENPKTHLKIFANKLGKLMDDENLPMRLFPEILEGDALDWYSNLKSEEVKTWLNLSTIFLKQYEFNCELAPTRTTLEGTKRKPSEDHKTYAKRWRKLATKVEPPMTGEEIVRTFIKAHDPPYFEEIFRMTRSSFAAIINKFEEYDEFVKAGKIVNVSALKLQLDALQNQSNMGKKSQFKKKEGETAFIWDQGPSFRPRNHPAYSVPYPYYTNPQPVYHTTTQLHHSRPSHLNTSPLPPQPIFQNHSRPNYHPRPTLQNNNPSQNPFQTRGVQNQRQFRTFSNLGRPIDQLYEQLRAAGKISTIPPKLYPRAPPDGYDPQAICAYHSGSPSHTTGNCWALKHKIQDIIDSGDILLRRKGEQGPNVSKNPLPEHGSTVGVIIADEDFIDPTQYIVDEIEVFGVMETDHARMRKSLFAEKFMTNDDVEKKLKSLVFEKEEPFIVEDGVFEVDKIPFILDLPSFEWDISEPVILKFSEQIPVNNLQEVPWNYEESILLMGDKKCLKEEVSTITMSERIVGNSKVDVQSKAKVKSPTSKSLVPENKAVDFLKMLKRNEYKIVEQLDMMPAQISFWNLLLTSELHREALLKILNEAQVSKDIPVDKFSNIVGNVLAANHIAFSDDDLTAEGIGHNRALYISVRCNGKLLPRVLVDNGSALNICPWNTLIKLGFLDIKLRPSATVVRGFDGSRRESMGETDLVLEIDPAQFQVTCQVMDFSSVYNILLGRPWIHVFNSVSSSLHQMLGFTVND</sequence>
<name>A0ABM4VUY4_COFAR</name>
<accession>A0ABM4VUY4</accession>
<feature type="region of interest" description="Disordered" evidence="1">
    <location>
        <begin position="56"/>
        <end position="86"/>
    </location>
</feature>
<protein>
    <recommendedName>
        <fullName evidence="2">Retrotransposon gag domain-containing protein</fullName>
    </recommendedName>
</protein>
<dbReference type="GeneID" id="113711990"/>
<feature type="region of interest" description="Disordered" evidence="1">
    <location>
        <begin position="442"/>
        <end position="494"/>
    </location>
</feature>
<dbReference type="SUPFAM" id="SSF50630">
    <property type="entry name" value="Acid proteases"/>
    <property type="match status" value="1"/>
</dbReference>
<dbReference type="CDD" id="cd00303">
    <property type="entry name" value="retropepsin_like"/>
    <property type="match status" value="1"/>
</dbReference>
<evidence type="ECO:0000313" key="4">
    <source>
        <dbReference type="RefSeq" id="XP_071923339.1"/>
    </source>
</evidence>
<evidence type="ECO:0000313" key="3">
    <source>
        <dbReference type="Proteomes" id="UP001652660"/>
    </source>
</evidence>
<dbReference type="RefSeq" id="XP_071923339.1">
    <property type="nucleotide sequence ID" value="XM_072067238.1"/>
</dbReference>
<dbReference type="Pfam" id="PF03732">
    <property type="entry name" value="Retrotrans_gag"/>
    <property type="match status" value="1"/>
</dbReference>
<dbReference type="PANTHER" id="PTHR32108">
    <property type="entry name" value="DNA-DIRECTED RNA POLYMERASE SUBUNIT ALPHA"/>
    <property type="match status" value="1"/>
</dbReference>
<evidence type="ECO:0000259" key="2">
    <source>
        <dbReference type="Pfam" id="PF03732"/>
    </source>
</evidence>
<dbReference type="Gene3D" id="2.40.70.10">
    <property type="entry name" value="Acid Proteases"/>
    <property type="match status" value="1"/>
</dbReference>
<dbReference type="Proteomes" id="UP001652660">
    <property type="component" value="Chromosome 10e"/>
</dbReference>
<evidence type="ECO:0000256" key="1">
    <source>
        <dbReference type="SAM" id="MobiDB-lite"/>
    </source>
</evidence>
<feature type="compositionally biased region" description="Polar residues" evidence="1">
    <location>
        <begin position="70"/>
        <end position="86"/>
    </location>
</feature>
<feature type="compositionally biased region" description="Polar residues" evidence="1">
    <location>
        <begin position="442"/>
        <end position="456"/>
    </location>
</feature>
<reference evidence="4" key="1">
    <citation type="submission" date="2025-08" db="UniProtKB">
        <authorList>
            <consortium name="RefSeq"/>
        </authorList>
    </citation>
    <scope>IDENTIFICATION</scope>
    <source>
        <tissue evidence="4">Leaves</tissue>
    </source>
</reference>
<feature type="compositionally biased region" description="Polar residues" evidence="1">
    <location>
        <begin position="477"/>
        <end position="494"/>
    </location>
</feature>
<feature type="domain" description="Retrotransposon gag" evidence="2">
    <location>
        <begin position="249"/>
        <end position="338"/>
    </location>
</feature>
<dbReference type="InterPro" id="IPR005162">
    <property type="entry name" value="Retrotrans_gag_dom"/>
</dbReference>
<organism evidence="3 4">
    <name type="scientific">Coffea arabica</name>
    <name type="common">Arabian coffee</name>
    <dbReference type="NCBI Taxonomy" id="13443"/>
    <lineage>
        <taxon>Eukaryota</taxon>
        <taxon>Viridiplantae</taxon>
        <taxon>Streptophyta</taxon>
        <taxon>Embryophyta</taxon>
        <taxon>Tracheophyta</taxon>
        <taxon>Spermatophyta</taxon>
        <taxon>Magnoliopsida</taxon>
        <taxon>eudicotyledons</taxon>
        <taxon>Gunneridae</taxon>
        <taxon>Pentapetalae</taxon>
        <taxon>asterids</taxon>
        <taxon>lamiids</taxon>
        <taxon>Gentianales</taxon>
        <taxon>Rubiaceae</taxon>
        <taxon>Ixoroideae</taxon>
        <taxon>Gardenieae complex</taxon>
        <taxon>Bertiereae - Coffeeae clade</taxon>
        <taxon>Coffeeae</taxon>
        <taxon>Coffea</taxon>
    </lineage>
</organism>